<evidence type="ECO:0000313" key="13">
    <source>
        <dbReference type="Proteomes" id="UP000594261"/>
    </source>
</evidence>
<evidence type="ECO:0000256" key="2">
    <source>
        <dbReference type="ARBA" id="ARBA00010940"/>
    </source>
</evidence>
<dbReference type="EMBL" id="LRBV02000010">
    <property type="status" value="NOT_ANNOTATED_CDS"/>
    <property type="molecule type" value="Genomic_DNA"/>
</dbReference>
<name>A0A7N2MN80_QUELO</name>
<keyword evidence="5 9" id="KW-0238">DNA-binding</keyword>
<dbReference type="OMA" id="HRFYINE"/>
<dbReference type="PANTHER" id="PTHR12081">
    <property type="entry name" value="TRANSCRIPTION FACTOR E2F"/>
    <property type="match status" value="1"/>
</dbReference>
<dbReference type="PANTHER" id="PTHR12081:SF106">
    <property type="entry name" value="E2F TRANSCRIPTION FACTOR-LIKE E2FE"/>
    <property type="match status" value="1"/>
</dbReference>
<evidence type="ECO:0000256" key="3">
    <source>
        <dbReference type="ARBA" id="ARBA00022491"/>
    </source>
</evidence>
<dbReference type="Pfam" id="PF02319">
    <property type="entry name" value="WHD_E2F_TDP"/>
    <property type="match status" value="2"/>
</dbReference>
<dbReference type="SUPFAM" id="SSF46785">
    <property type="entry name" value="Winged helix' DNA-binding domain"/>
    <property type="match status" value="2"/>
</dbReference>
<dbReference type="Gene3D" id="1.10.10.10">
    <property type="entry name" value="Winged helix-like DNA-binding domain superfamily/Winged helix DNA-binding domain"/>
    <property type="match status" value="2"/>
</dbReference>
<feature type="compositionally biased region" description="Polar residues" evidence="10">
    <location>
        <begin position="171"/>
        <end position="188"/>
    </location>
</feature>
<dbReference type="InParanoid" id="A0A7N2MN80"/>
<comment type="similarity">
    <text evidence="2 9">Belongs to the E2F/DP family.</text>
</comment>
<dbReference type="GeneID" id="115963504"/>
<dbReference type="GO" id="GO:0032876">
    <property type="term" value="P:negative regulation of DNA endoreduplication"/>
    <property type="evidence" value="ECO:0007669"/>
    <property type="project" value="EnsemblPlants"/>
</dbReference>
<evidence type="ECO:0000313" key="12">
    <source>
        <dbReference type="EnsemblPlants" id="QL10p012275:mrna"/>
    </source>
</evidence>
<dbReference type="GO" id="GO:0090575">
    <property type="term" value="C:RNA polymerase II transcription regulator complex"/>
    <property type="evidence" value="ECO:0007669"/>
    <property type="project" value="TreeGrafter"/>
</dbReference>
<dbReference type="GO" id="GO:0000981">
    <property type="term" value="F:DNA-binding transcription factor activity, RNA polymerase II-specific"/>
    <property type="evidence" value="ECO:0007669"/>
    <property type="project" value="TreeGrafter"/>
</dbReference>
<evidence type="ECO:0000256" key="8">
    <source>
        <dbReference type="ARBA" id="ARBA00023306"/>
    </source>
</evidence>
<dbReference type="FunCoup" id="A0A7N2MN80">
    <property type="interactions" value="249"/>
</dbReference>
<dbReference type="InterPro" id="IPR003316">
    <property type="entry name" value="E2F_WHTH_DNA-bd_dom"/>
</dbReference>
<evidence type="ECO:0000256" key="6">
    <source>
        <dbReference type="ARBA" id="ARBA00023163"/>
    </source>
</evidence>
<evidence type="ECO:0000256" key="4">
    <source>
        <dbReference type="ARBA" id="ARBA00023015"/>
    </source>
</evidence>
<dbReference type="FunFam" id="1.10.10.10:FF:000295">
    <property type="entry name" value="E2F transcription factor-like E2FE"/>
    <property type="match status" value="1"/>
</dbReference>
<keyword evidence="13" id="KW-1185">Reference proteome</keyword>
<dbReference type="GO" id="GO:0000978">
    <property type="term" value="F:RNA polymerase II cis-regulatory region sequence-specific DNA binding"/>
    <property type="evidence" value="ECO:0007669"/>
    <property type="project" value="InterPro"/>
</dbReference>
<reference evidence="12 13" key="1">
    <citation type="journal article" date="2016" name="G3 (Bethesda)">
        <title>First Draft Assembly and Annotation of the Genome of a California Endemic Oak Quercus lobata Nee (Fagaceae).</title>
        <authorList>
            <person name="Sork V.L."/>
            <person name="Fitz-Gibbon S.T."/>
            <person name="Puiu D."/>
            <person name="Crepeau M."/>
            <person name="Gugger P.F."/>
            <person name="Sherman R."/>
            <person name="Stevens K."/>
            <person name="Langley C.H."/>
            <person name="Pellegrini M."/>
            <person name="Salzberg S.L."/>
        </authorList>
    </citation>
    <scope>NUCLEOTIDE SEQUENCE [LARGE SCALE GENOMIC DNA]</scope>
    <source>
        <strain evidence="12 13">cv. SW786</strain>
    </source>
</reference>
<dbReference type="GO" id="GO:0042023">
    <property type="term" value="P:DNA endoreduplication"/>
    <property type="evidence" value="ECO:0007669"/>
    <property type="project" value="EnsemblPlants"/>
</dbReference>
<dbReference type="RefSeq" id="XP_030938370.1">
    <property type="nucleotide sequence ID" value="XM_031082510.1"/>
</dbReference>
<evidence type="ECO:0000256" key="9">
    <source>
        <dbReference type="RuleBase" id="RU003796"/>
    </source>
</evidence>
<feature type="region of interest" description="Disordered" evidence="10">
    <location>
        <begin position="1"/>
        <end position="64"/>
    </location>
</feature>
<proteinExistence type="inferred from homology"/>
<comment type="subcellular location">
    <subcellularLocation>
        <location evidence="1 9">Nucleus</location>
    </subcellularLocation>
</comment>
<evidence type="ECO:0000256" key="5">
    <source>
        <dbReference type="ARBA" id="ARBA00023125"/>
    </source>
</evidence>
<reference evidence="12" key="2">
    <citation type="submission" date="2021-01" db="UniProtKB">
        <authorList>
            <consortium name="EnsemblPlants"/>
        </authorList>
    </citation>
    <scope>IDENTIFICATION</scope>
</reference>
<feature type="compositionally biased region" description="Pro residues" evidence="10">
    <location>
        <begin position="27"/>
        <end position="44"/>
    </location>
</feature>
<feature type="compositionally biased region" description="Low complexity" evidence="10">
    <location>
        <begin position="1"/>
        <end position="13"/>
    </location>
</feature>
<feature type="region of interest" description="Disordered" evidence="10">
    <location>
        <begin position="146"/>
        <end position="188"/>
    </location>
</feature>
<dbReference type="OrthoDB" id="5318at2759"/>
<feature type="domain" description="E2F/DP family winged-helix DNA-binding" evidence="11">
    <location>
        <begin position="196"/>
        <end position="276"/>
    </location>
</feature>
<protein>
    <recommendedName>
        <fullName evidence="11">E2F/DP family winged-helix DNA-binding domain-containing protein</fullName>
    </recommendedName>
</protein>
<evidence type="ECO:0000259" key="11">
    <source>
        <dbReference type="SMART" id="SM01372"/>
    </source>
</evidence>
<evidence type="ECO:0000256" key="7">
    <source>
        <dbReference type="ARBA" id="ARBA00023242"/>
    </source>
</evidence>
<keyword evidence="6 9" id="KW-0804">Transcription</keyword>
<keyword evidence="7 9" id="KW-0539">Nucleus</keyword>
<organism evidence="12 13">
    <name type="scientific">Quercus lobata</name>
    <name type="common">Valley oak</name>
    <dbReference type="NCBI Taxonomy" id="97700"/>
    <lineage>
        <taxon>Eukaryota</taxon>
        <taxon>Viridiplantae</taxon>
        <taxon>Streptophyta</taxon>
        <taxon>Embryophyta</taxon>
        <taxon>Tracheophyta</taxon>
        <taxon>Spermatophyta</taxon>
        <taxon>Magnoliopsida</taxon>
        <taxon>eudicotyledons</taxon>
        <taxon>Gunneridae</taxon>
        <taxon>Pentapetalae</taxon>
        <taxon>rosids</taxon>
        <taxon>fabids</taxon>
        <taxon>Fagales</taxon>
        <taxon>Fagaceae</taxon>
        <taxon>Quercus</taxon>
    </lineage>
</organism>
<dbReference type="FunFam" id="1.10.10.10:FF:000073">
    <property type="entry name" value="E2F transcription factor 8"/>
    <property type="match status" value="1"/>
</dbReference>
<keyword evidence="3" id="KW-0678">Repressor</keyword>
<dbReference type="InterPro" id="IPR015633">
    <property type="entry name" value="E2F"/>
</dbReference>
<dbReference type="Proteomes" id="UP000594261">
    <property type="component" value="Chromosome 10"/>
</dbReference>
<gene>
    <name evidence="12" type="primary">LOC115963504</name>
</gene>
<sequence>MASSLPSSTSVSPPDSPPLQQPHRSEQPPPPPPPQPQQPPPMAVPLPSSSTDPDTSSRHHTYSRKQKSLGLLCSNFLSLYDRNDVRLIGLDDAASRLGVERRRIYDIVNVLESVGVLARRAKNQYTWKGFGAIPIALKELKEEGMRENTSGFDGNDFAKVSDDEDDDERLSNPSTGSQNDKSNPNSSVKCLLKDNRREKSLALLTQNFVKLFVCSNAKLISLDEAAKLLLGDAHNSSIMRTKVRRLYDIANVLSSMKLIEKTHTTDTRKPAFRWLGCRGKAENEQAPVDSRKRMFGSDITNIGFKRSKVGSLFDTNLNQDLKVQKQGKFDSLVHDLDRGNSEHDSKQTSKSYQFGPFAPASVSKVGAPENNSVKRVHDWESLASTHRPQYQNQALKDLFSHYVEAWKSWYSEVAGKKPIQIS</sequence>
<dbReference type="Gramene" id="QL10p012275:mrna">
    <property type="protein sequence ID" value="QL10p012275:mrna"/>
    <property type="gene ID" value="QL10p012275"/>
</dbReference>
<dbReference type="InterPro" id="IPR036390">
    <property type="entry name" value="WH_DNA-bd_sf"/>
</dbReference>
<evidence type="ECO:0000256" key="10">
    <source>
        <dbReference type="SAM" id="MobiDB-lite"/>
    </source>
</evidence>
<keyword evidence="8" id="KW-0131">Cell cycle</keyword>
<dbReference type="AlphaFoldDB" id="A0A7N2MN80"/>
<accession>A0A7N2MN80</accession>
<dbReference type="KEGG" id="qlo:115963504"/>
<dbReference type="InterPro" id="IPR036388">
    <property type="entry name" value="WH-like_DNA-bd_sf"/>
</dbReference>
<evidence type="ECO:0000256" key="1">
    <source>
        <dbReference type="ARBA" id="ARBA00004123"/>
    </source>
</evidence>
<keyword evidence="4 9" id="KW-0805">Transcription regulation</keyword>
<dbReference type="SMART" id="SM01372">
    <property type="entry name" value="E2F_TDP"/>
    <property type="match status" value="2"/>
</dbReference>
<dbReference type="EnsemblPlants" id="QL10p012275:mrna">
    <property type="protein sequence ID" value="QL10p012275:mrna"/>
    <property type="gene ID" value="QL10p012275"/>
</dbReference>
<feature type="domain" description="E2F/DP family winged-helix DNA-binding" evidence="11">
    <location>
        <begin position="64"/>
        <end position="129"/>
    </location>
</feature>